<dbReference type="PROSITE" id="PS52029">
    <property type="entry name" value="LD_TPASE"/>
    <property type="match status" value="1"/>
</dbReference>
<dbReference type="AlphaFoldDB" id="A0A6I2ML68"/>
<evidence type="ECO:0000259" key="8">
    <source>
        <dbReference type="PROSITE" id="PS52029"/>
    </source>
</evidence>
<feature type="active site" description="Nucleophile" evidence="7">
    <location>
        <position position="266"/>
    </location>
</feature>
<dbReference type="CDD" id="cd16913">
    <property type="entry name" value="YkuD_like"/>
    <property type="match status" value="1"/>
</dbReference>
<dbReference type="GO" id="GO:0004180">
    <property type="term" value="F:carboxypeptidase activity"/>
    <property type="evidence" value="ECO:0007669"/>
    <property type="project" value="UniProtKB-ARBA"/>
</dbReference>
<evidence type="ECO:0000256" key="4">
    <source>
        <dbReference type="ARBA" id="ARBA00022960"/>
    </source>
</evidence>
<evidence type="ECO:0000313" key="10">
    <source>
        <dbReference type="Proteomes" id="UP000443153"/>
    </source>
</evidence>
<feature type="active site" description="Proton donor/acceptor" evidence="7">
    <location>
        <position position="250"/>
    </location>
</feature>
<sequence>MTKKLTYTLSLLLLLLISITIAKILEIRTVKKVESTFKAIALFEKPRYVARIPITDTVQIAGYFNFMDSLVTAYDSLTDYPLSEHLLVKANPWIIDTLSHTDYYYMKEKDSFVYDQRKMVVLRPYDTIIVPDAHKAEIILSSFARTSIDINLPEFKLRIYQDSVMLHSLPVRIGQNRSRYLKMGDRVTDLRTKTGYGHIVGFRRNPDFYNPVDGKKFEYTRRDDGKTTLMPQIPWIETEVNGVRNGQLIHPTTNPKTLKKAYSNGCIGVKEGDAWIIYYHCPIGTPLHIRYDLKSKESKDSNLLLFKDIYHLDS</sequence>
<comment type="caution">
    <text evidence="9">The sequence shown here is derived from an EMBL/GenBank/DDBJ whole genome shotgun (WGS) entry which is preliminary data.</text>
</comment>
<keyword evidence="4 7" id="KW-0133">Cell shape</keyword>
<dbReference type="UniPathway" id="UPA00219"/>
<dbReference type="GO" id="GO:0071555">
    <property type="term" value="P:cell wall organization"/>
    <property type="evidence" value="ECO:0007669"/>
    <property type="project" value="UniProtKB-UniRule"/>
</dbReference>
<dbReference type="Gene3D" id="2.40.440.10">
    <property type="entry name" value="L,D-transpeptidase catalytic domain-like"/>
    <property type="match status" value="1"/>
</dbReference>
<dbReference type="RefSeq" id="WP_154366347.1">
    <property type="nucleotide sequence ID" value="NZ_WKJH01000006.1"/>
</dbReference>
<dbReference type="Proteomes" id="UP000443153">
    <property type="component" value="Unassembled WGS sequence"/>
</dbReference>
<keyword evidence="5 7" id="KW-0573">Peptidoglycan synthesis</keyword>
<feature type="domain" description="L,D-TPase catalytic" evidence="8">
    <location>
        <begin position="146"/>
        <end position="290"/>
    </location>
</feature>
<dbReference type="InterPro" id="IPR038063">
    <property type="entry name" value="Transpep_catalytic_dom"/>
</dbReference>
<evidence type="ECO:0000256" key="7">
    <source>
        <dbReference type="PROSITE-ProRule" id="PRU01373"/>
    </source>
</evidence>
<keyword evidence="10" id="KW-1185">Reference proteome</keyword>
<dbReference type="SUPFAM" id="SSF141523">
    <property type="entry name" value="L,D-transpeptidase catalytic domain-like"/>
    <property type="match status" value="1"/>
</dbReference>
<gene>
    <name evidence="9" type="ORF">GJ691_09775</name>
</gene>
<comment type="similarity">
    <text evidence="2">Belongs to the YkuD family.</text>
</comment>
<name>A0A6I2ML68_9FLAO</name>
<reference evidence="9 10" key="1">
    <citation type="submission" date="2019-11" db="EMBL/GenBank/DDBJ databases">
        <title>Maribacter lutea sp. nov., a marine bacterium isolated from intertidal sand.</title>
        <authorList>
            <person name="Liu A."/>
        </authorList>
    </citation>
    <scope>NUCLEOTIDE SEQUENCE [LARGE SCALE GENOMIC DNA]</scope>
    <source>
        <strain evidence="9 10">RZ05</strain>
    </source>
</reference>
<organism evidence="9 10">
    <name type="scientific">Maribacter luteus</name>
    <dbReference type="NCBI Taxonomy" id="2594478"/>
    <lineage>
        <taxon>Bacteria</taxon>
        <taxon>Pseudomonadati</taxon>
        <taxon>Bacteroidota</taxon>
        <taxon>Flavobacteriia</taxon>
        <taxon>Flavobacteriales</taxon>
        <taxon>Flavobacteriaceae</taxon>
        <taxon>Maribacter</taxon>
    </lineage>
</organism>
<protein>
    <submittedName>
        <fullName evidence="9">L,D-transpeptidase family protein</fullName>
    </submittedName>
</protein>
<dbReference type="GO" id="GO:0008360">
    <property type="term" value="P:regulation of cell shape"/>
    <property type="evidence" value="ECO:0007669"/>
    <property type="project" value="UniProtKB-UniRule"/>
</dbReference>
<dbReference type="EMBL" id="WKJH01000006">
    <property type="protein sequence ID" value="MRX64458.1"/>
    <property type="molecule type" value="Genomic_DNA"/>
</dbReference>
<comment type="pathway">
    <text evidence="1 7">Cell wall biogenesis; peptidoglycan biosynthesis.</text>
</comment>
<evidence type="ECO:0000256" key="5">
    <source>
        <dbReference type="ARBA" id="ARBA00022984"/>
    </source>
</evidence>
<evidence type="ECO:0000256" key="6">
    <source>
        <dbReference type="ARBA" id="ARBA00023316"/>
    </source>
</evidence>
<evidence type="ECO:0000256" key="2">
    <source>
        <dbReference type="ARBA" id="ARBA00005992"/>
    </source>
</evidence>
<keyword evidence="6 7" id="KW-0961">Cell wall biogenesis/degradation</keyword>
<dbReference type="GO" id="GO:0016740">
    <property type="term" value="F:transferase activity"/>
    <property type="evidence" value="ECO:0007669"/>
    <property type="project" value="UniProtKB-KW"/>
</dbReference>
<keyword evidence="3" id="KW-0808">Transferase</keyword>
<dbReference type="OrthoDB" id="9787225at2"/>
<evidence type="ECO:0000313" key="9">
    <source>
        <dbReference type="EMBL" id="MRX64458.1"/>
    </source>
</evidence>
<evidence type="ECO:0000256" key="3">
    <source>
        <dbReference type="ARBA" id="ARBA00022679"/>
    </source>
</evidence>
<proteinExistence type="inferred from homology"/>
<dbReference type="Pfam" id="PF03734">
    <property type="entry name" value="YkuD"/>
    <property type="match status" value="1"/>
</dbReference>
<accession>A0A6I2ML68</accession>
<dbReference type="InterPro" id="IPR005490">
    <property type="entry name" value="LD_TPept_cat_dom"/>
</dbReference>
<evidence type="ECO:0000256" key="1">
    <source>
        <dbReference type="ARBA" id="ARBA00004752"/>
    </source>
</evidence>
<dbReference type="GO" id="GO:0009252">
    <property type="term" value="P:peptidoglycan biosynthetic process"/>
    <property type="evidence" value="ECO:0007669"/>
    <property type="project" value="UniProtKB-UniPathway"/>
</dbReference>